<evidence type="ECO:0000256" key="3">
    <source>
        <dbReference type="PROSITE-ProRule" id="PRU00289"/>
    </source>
</evidence>
<evidence type="ECO:0000313" key="6">
    <source>
        <dbReference type="EMBL" id="MDN3240989.1"/>
    </source>
</evidence>
<name>A0ABT7YQT3_9ACTN</name>
<keyword evidence="4" id="KW-0812">Transmembrane</keyword>
<dbReference type="PANTHER" id="PTHR22683:SF41">
    <property type="entry name" value="DNA TRANSLOCASE FTSK"/>
    <property type="match status" value="1"/>
</dbReference>
<protein>
    <submittedName>
        <fullName evidence="6">Cell division protein FtsK</fullName>
    </submittedName>
</protein>
<reference evidence="6" key="1">
    <citation type="submission" date="2023-06" db="EMBL/GenBank/DDBJ databases">
        <title>Gycomyces niveus sp.nov., a novel actinomycete isolated from soil in Shouguang.</title>
        <authorList>
            <person name="Yang X."/>
            <person name="Zhao J."/>
        </authorList>
    </citation>
    <scope>NUCLEOTIDE SEQUENCE</scope>
    <source>
        <strain evidence="6">NEAU C2</strain>
    </source>
</reference>
<feature type="binding site" evidence="3">
    <location>
        <begin position="359"/>
        <end position="366"/>
    </location>
    <ligand>
        <name>ATP</name>
        <dbReference type="ChEBI" id="CHEBI:30616"/>
    </ligand>
</feature>
<evidence type="ECO:0000256" key="2">
    <source>
        <dbReference type="ARBA" id="ARBA00022840"/>
    </source>
</evidence>
<comment type="caution">
    <text evidence="6">The sequence shown here is derived from an EMBL/GenBank/DDBJ whole genome shotgun (WGS) entry which is preliminary data.</text>
</comment>
<dbReference type="InterPro" id="IPR050206">
    <property type="entry name" value="FtsK/SpoIIIE/SftA"/>
</dbReference>
<keyword evidence="4" id="KW-1133">Transmembrane helix</keyword>
<dbReference type="InterPro" id="IPR027417">
    <property type="entry name" value="P-loop_NTPase"/>
</dbReference>
<keyword evidence="2 3" id="KW-0067">ATP-binding</keyword>
<keyword evidence="4" id="KW-0472">Membrane</keyword>
<dbReference type="Proteomes" id="UP001171902">
    <property type="component" value="Unassembled WGS sequence"/>
</dbReference>
<evidence type="ECO:0000256" key="1">
    <source>
        <dbReference type="ARBA" id="ARBA00022741"/>
    </source>
</evidence>
<dbReference type="RefSeq" id="WP_289957911.1">
    <property type="nucleotide sequence ID" value="NZ_JAUEMJ010000004.1"/>
</dbReference>
<evidence type="ECO:0000313" key="7">
    <source>
        <dbReference type="Proteomes" id="UP001171902"/>
    </source>
</evidence>
<dbReference type="PANTHER" id="PTHR22683">
    <property type="entry name" value="SPORULATION PROTEIN RELATED"/>
    <property type="match status" value="1"/>
</dbReference>
<keyword evidence="6" id="KW-0132">Cell division</keyword>
<proteinExistence type="predicted"/>
<feature type="domain" description="FtsK" evidence="5">
    <location>
        <begin position="343"/>
        <end position="536"/>
    </location>
</feature>
<gene>
    <name evidence="6" type="ORF">QWI33_14750</name>
</gene>
<dbReference type="GO" id="GO:0051301">
    <property type="term" value="P:cell division"/>
    <property type="evidence" value="ECO:0007669"/>
    <property type="project" value="UniProtKB-KW"/>
</dbReference>
<dbReference type="PROSITE" id="PS50901">
    <property type="entry name" value="FTSK"/>
    <property type="match status" value="1"/>
</dbReference>
<evidence type="ECO:0000256" key="4">
    <source>
        <dbReference type="SAM" id="Phobius"/>
    </source>
</evidence>
<keyword evidence="1 3" id="KW-0547">Nucleotide-binding</keyword>
<sequence length="710" mass="75912">MTIENFDWQAREAELKANKAALEIETIEPDEGDRADAGTVLVDDPTLHAAWDAPTDDRRAPILPAWVLSRSGLAAELTRLARLTAYRCGYHGVRVPLYGLRLAGWAPVGTARAIGTVWRWASDQEGRPARSDAVAGHDWQAYQSLAKLRDRRVRFRGMVTATAGAGLVGAGLYLGLATPDPIAWGALGTTVAGLGLAGKPADKPLVTRAVVKAKLRPLTSPMVEKALSRIGIAALSAMFKGGESVHWVDPIIRDGAGWRAVLDLPAGTTAVEVIDRRDKLAAALARPLGCVWPEGQSDAHPGRLVLWVGDTDLADAKAVTWPLARSGTVDLFQPFPLGVDPRGQAVTGELMFTNWLVGSIPGMGKTFLVKLPVLAAGLDARAEVQVFELKGTGDLAFAEQYATRYASGADDDEIEAALIALRDLRNECKKRARIIKDLPRDICPENKVTPELASRKVLGLHPLVVAIDECQELFSHAEFGKEAAELAEKIVKLGRALGVILILATQRPDKDSLPTGVSANVGTRACLRVMGQVENDMILGTSAYKNGIRATMFTKRDRGVFYLVGAADEPLIVKGAFVDGPKSDAIAARARALRIERGTLTGHAAGQATTVAVEPAHNVLDDLHAVWPAGEANVWNSTLVGRLAELRPDVYGLWADLEDTAKTEALTAAVKPYGLSTKGVGRRVGGEVVNRRGLAKTDLDTAREGRSGGR</sequence>
<keyword evidence="7" id="KW-1185">Reference proteome</keyword>
<dbReference type="SUPFAM" id="SSF52540">
    <property type="entry name" value="P-loop containing nucleoside triphosphate hydrolases"/>
    <property type="match status" value="1"/>
</dbReference>
<keyword evidence="6" id="KW-0131">Cell cycle</keyword>
<evidence type="ECO:0000259" key="5">
    <source>
        <dbReference type="PROSITE" id="PS50901"/>
    </source>
</evidence>
<dbReference type="InterPro" id="IPR002543">
    <property type="entry name" value="FtsK_dom"/>
</dbReference>
<dbReference type="Gene3D" id="3.40.50.300">
    <property type="entry name" value="P-loop containing nucleotide triphosphate hydrolases"/>
    <property type="match status" value="1"/>
</dbReference>
<feature type="transmembrane region" description="Helical" evidence="4">
    <location>
        <begin position="157"/>
        <end position="176"/>
    </location>
</feature>
<dbReference type="EMBL" id="JAUEMJ010000004">
    <property type="protein sequence ID" value="MDN3240989.1"/>
    <property type="molecule type" value="Genomic_DNA"/>
</dbReference>
<organism evidence="6 7">
    <name type="scientific">Glycomyces tritici</name>
    <dbReference type="NCBI Taxonomy" id="2665176"/>
    <lineage>
        <taxon>Bacteria</taxon>
        <taxon>Bacillati</taxon>
        <taxon>Actinomycetota</taxon>
        <taxon>Actinomycetes</taxon>
        <taxon>Glycomycetales</taxon>
        <taxon>Glycomycetaceae</taxon>
        <taxon>Glycomyces</taxon>
    </lineage>
</organism>
<accession>A0ABT7YQT3</accession>